<accession>A0ABQ1IUB2</accession>
<dbReference type="Proteomes" id="UP000614261">
    <property type="component" value="Unassembled WGS sequence"/>
</dbReference>
<keyword evidence="1" id="KW-0732">Signal</keyword>
<evidence type="ECO:0000256" key="1">
    <source>
        <dbReference type="SAM" id="SignalP"/>
    </source>
</evidence>
<protein>
    <submittedName>
        <fullName evidence="2">Uncharacterized protein</fullName>
    </submittedName>
</protein>
<name>A0ABQ1IUB2_9SPHN</name>
<organism evidence="2 3">
    <name type="scientific">Blastomonas aquatica</name>
    <dbReference type="NCBI Taxonomy" id="1510276"/>
    <lineage>
        <taxon>Bacteria</taxon>
        <taxon>Pseudomonadati</taxon>
        <taxon>Pseudomonadota</taxon>
        <taxon>Alphaproteobacteria</taxon>
        <taxon>Sphingomonadales</taxon>
        <taxon>Sphingomonadaceae</taxon>
        <taxon>Blastomonas</taxon>
    </lineage>
</organism>
<sequence length="257" mass="27300">MRTSIFHLLGAFAILALAAGPVCAQERSATRQGFNLPAQSGKKILLLRPTMRVGEQSTGGLFEPNADWTEQARANIGEALDASQRNLGNEIIIAPDAYGEDARALNEHMALFAAVSQAVIQYQFFVGNRLPTKKRDNKADVFDWSLGNSVASLPGADGADYALFIYNRDVYGSTGRKMLQVVGMLAGVGVSSGEHVGYAGLVDLKTGDLLWLNADAQMGGDVREKDGAAKRVRQLLEDFPGSTIAKADVVAASGAGK</sequence>
<comment type="caution">
    <text evidence="2">The sequence shown here is derived from an EMBL/GenBank/DDBJ whole genome shotgun (WGS) entry which is preliminary data.</text>
</comment>
<feature type="signal peptide" evidence="1">
    <location>
        <begin position="1"/>
        <end position="24"/>
    </location>
</feature>
<gene>
    <name evidence="2" type="ORF">GCM10010833_01720</name>
</gene>
<reference evidence="3" key="1">
    <citation type="journal article" date="2019" name="Int. J. Syst. Evol. Microbiol.">
        <title>The Global Catalogue of Microorganisms (GCM) 10K type strain sequencing project: providing services to taxonomists for standard genome sequencing and annotation.</title>
        <authorList>
            <consortium name="The Broad Institute Genomics Platform"/>
            <consortium name="The Broad Institute Genome Sequencing Center for Infectious Disease"/>
            <person name="Wu L."/>
            <person name="Ma J."/>
        </authorList>
    </citation>
    <scope>NUCLEOTIDE SEQUENCE [LARGE SCALE GENOMIC DNA]</scope>
    <source>
        <strain evidence="3">CGMCC 1.12851</strain>
    </source>
</reference>
<dbReference type="RefSeq" id="WP_188512479.1">
    <property type="nucleotide sequence ID" value="NZ_BMGD01000001.1"/>
</dbReference>
<evidence type="ECO:0000313" key="3">
    <source>
        <dbReference type="Proteomes" id="UP000614261"/>
    </source>
</evidence>
<evidence type="ECO:0000313" key="2">
    <source>
        <dbReference type="EMBL" id="GGB50690.1"/>
    </source>
</evidence>
<feature type="chain" id="PRO_5047207277" evidence="1">
    <location>
        <begin position="25"/>
        <end position="257"/>
    </location>
</feature>
<dbReference type="EMBL" id="BMGD01000001">
    <property type="protein sequence ID" value="GGB50690.1"/>
    <property type="molecule type" value="Genomic_DNA"/>
</dbReference>
<keyword evidence="3" id="KW-1185">Reference proteome</keyword>
<proteinExistence type="predicted"/>